<reference evidence="3 4" key="1">
    <citation type="journal article" date="2021" name="BMC Genomics">
        <title>Datura genome reveals duplications of psychoactive alkaloid biosynthetic genes and high mutation rate following tissue culture.</title>
        <authorList>
            <person name="Rajewski A."/>
            <person name="Carter-House D."/>
            <person name="Stajich J."/>
            <person name="Litt A."/>
        </authorList>
    </citation>
    <scope>NUCLEOTIDE SEQUENCE [LARGE SCALE GENOMIC DNA]</scope>
    <source>
        <strain evidence="3">AR-01</strain>
    </source>
</reference>
<feature type="signal peptide" evidence="2">
    <location>
        <begin position="1"/>
        <end position="18"/>
    </location>
</feature>
<feature type="chain" id="PRO_5046545376" evidence="2">
    <location>
        <begin position="19"/>
        <end position="222"/>
    </location>
</feature>
<organism evidence="3 4">
    <name type="scientific">Datura stramonium</name>
    <name type="common">Jimsonweed</name>
    <name type="synonym">Common thornapple</name>
    <dbReference type="NCBI Taxonomy" id="4076"/>
    <lineage>
        <taxon>Eukaryota</taxon>
        <taxon>Viridiplantae</taxon>
        <taxon>Streptophyta</taxon>
        <taxon>Embryophyta</taxon>
        <taxon>Tracheophyta</taxon>
        <taxon>Spermatophyta</taxon>
        <taxon>Magnoliopsida</taxon>
        <taxon>eudicotyledons</taxon>
        <taxon>Gunneridae</taxon>
        <taxon>Pentapetalae</taxon>
        <taxon>asterids</taxon>
        <taxon>lamiids</taxon>
        <taxon>Solanales</taxon>
        <taxon>Solanaceae</taxon>
        <taxon>Solanoideae</taxon>
        <taxon>Datureae</taxon>
        <taxon>Datura</taxon>
    </lineage>
</organism>
<feature type="coiled-coil region" evidence="1">
    <location>
        <begin position="135"/>
        <end position="162"/>
    </location>
</feature>
<comment type="caution">
    <text evidence="3">The sequence shown here is derived from an EMBL/GenBank/DDBJ whole genome shotgun (WGS) entry which is preliminary data.</text>
</comment>
<protein>
    <submittedName>
        <fullName evidence="3">Uncharacterized protein</fullName>
    </submittedName>
</protein>
<dbReference type="EMBL" id="JACEIK010000104">
    <property type="protein sequence ID" value="MCD7449707.1"/>
    <property type="molecule type" value="Genomic_DNA"/>
</dbReference>
<sequence length="222" mass="24969">MAKFLASLFVLFVAIALSDKRSIVGVVEGFECKIDLGINVCTPVKSELFLHNQHLQPDDDLLGGQIYYLLPQLQVQPPPKSTKKKVKFANDQVVKKKVKFANDQVNEKAKFANDQVNEKAKFANDHVNEKVKFANDQVSEKVKFANDQVDQLLQAANNDQKKEVIRVKIVISKKELQELLSSNEGGLIKVDDMIIKSTTIVEESTIDVKGWKPVLDIIHELD</sequence>
<dbReference type="InterPro" id="IPR025322">
    <property type="entry name" value="PADRE_dom"/>
</dbReference>
<accession>A0ABS8RSW2</accession>
<evidence type="ECO:0000313" key="4">
    <source>
        <dbReference type="Proteomes" id="UP000823775"/>
    </source>
</evidence>
<evidence type="ECO:0000256" key="1">
    <source>
        <dbReference type="SAM" id="Coils"/>
    </source>
</evidence>
<dbReference type="Pfam" id="PF14009">
    <property type="entry name" value="PADRE"/>
    <property type="match status" value="1"/>
</dbReference>
<keyword evidence="2" id="KW-0732">Signal</keyword>
<keyword evidence="4" id="KW-1185">Reference proteome</keyword>
<dbReference type="PANTHER" id="PTHR33148">
    <property type="entry name" value="PLASTID MOVEMENT IMPAIRED PROTEIN-RELATED"/>
    <property type="match status" value="1"/>
</dbReference>
<dbReference type="PANTHER" id="PTHR33148:SF46">
    <property type="entry name" value="EMB|CAB85509.1"/>
    <property type="match status" value="1"/>
</dbReference>
<evidence type="ECO:0000256" key="2">
    <source>
        <dbReference type="SAM" id="SignalP"/>
    </source>
</evidence>
<keyword evidence="1" id="KW-0175">Coiled coil</keyword>
<dbReference type="Proteomes" id="UP000823775">
    <property type="component" value="Unassembled WGS sequence"/>
</dbReference>
<evidence type="ECO:0000313" key="3">
    <source>
        <dbReference type="EMBL" id="MCD7449707.1"/>
    </source>
</evidence>
<proteinExistence type="predicted"/>
<gene>
    <name evidence="3" type="ORF">HAX54_001136</name>
</gene>
<name>A0ABS8RSW2_DATST</name>